<feature type="chain" id="PRO_5040928464" description="Beta-barrel porin 2" evidence="1">
    <location>
        <begin position="25"/>
        <end position="395"/>
    </location>
</feature>
<keyword evidence="1" id="KW-0732">Signal</keyword>
<comment type="caution">
    <text evidence="2">The sequence shown here is derived from an EMBL/GenBank/DDBJ whole genome shotgun (WGS) entry which is preliminary data.</text>
</comment>
<dbReference type="AlphaFoldDB" id="A0A9X1IT46"/>
<organism evidence="2 3">
    <name type="scientific">Sphingobium nicotianae</name>
    <dbReference type="NCBI Taxonomy" id="2782607"/>
    <lineage>
        <taxon>Bacteria</taxon>
        <taxon>Pseudomonadati</taxon>
        <taxon>Pseudomonadota</taxon>
        <taxon>Alphaproteobacteria</taxon>
        <taxon>Sphingomonadales</taxon>
        <taxon>Sphingomonadaceae</taxon>
        <taxon>Sphingobium</taxon>
    </lineage>
</organism>
<accession>A0A9X1IT46</accession>
<dbReference type="Proteomes" id="UP001138757">
    <property type="component" value="Unassembled WGS sequence"/>
</dbReference>
<dbReference type="RefSeq" id="WP_214625201.1">
    <property type="nucleotide sequence ID" value="NZ_JAHGAW010000013.1"/>
</dbReference>
<dbReference type="EMBL" id="JAHGAW010000013">
    <property type="protein sequence ID" value="MBT2188952.1"/>
    <property type="molecule type" value="Genomic_DNA"/>
</dbReference>
<keyword evidence="3" id="KW-1185">Reference proteome</keyword>
<proteinExistence type="predicted"/>
<evidence type="ECO:0000313" key="3">
    <source>
        <dbReference type="Proteomes" id="UP001138757"/>
    </source>
</evidence>
<evidence type="ECO:0008006" key="4">
    <source>
        <dbReference type="Google" id="ProtNLM"/>
    </source>
</evidence>
<reference evidence="2" key="1">
    <citation type="submission" date="2021-05" db="EMBL/GenBank/DDBJ databases">
        <title>Genome of Sphingobium sp. strain.</title>
        <authorList>
            <person name="Fan R."/>
        </authorList>
    </citation>
    <scope>NUCLEOTIDE SEQUENCE</scope>
    <source>
        <strain evidence="2">H33</strain>
    </source>
</reference>
<evidence type="ECO:0000313" key="2">
    <source>
        <dbReference type="EMBL" id="MBT2188952.1"/>
    </source>
</evidence>
<protein>
    <recommendedName>
        <fullName evidence="4">Beta-barrel porin 2</fullName>
    </recommendedName>
</protein>
<dbReference type="SUPFAM" id="SSF56935">
    <property type="entry name" value="Porins"/>
    <property type="match status" value="1"/>
</dbReference>
<gene>
    <name evidence="2" type="ORF">KK488_18560</name>
</gene>
<feature type="signal peptide" evidence="1">
    <location>
        <begin position="1"/>
        <end position="24"/>
    </location>
</feature>
<sequence>MTMVRHAGRALAVAVLLSSGAAFADAKVSAVASVNAGIASNPYGVTSGDAASGTLIGDFAPTVVIGTPRGDLSLSGRVAHTEYFKRYGGTTDYTLGARTEQRLSELTTINGAVGFNSSVRNGLYPVVDPSFPTNPNEPVVVDPSAGRGYAQRTETFNGSLGLNTSLSAYDTLSLSARGASLRYPDGAGSSLTYKTYGGSASYSRTIGPATSIGLSFDLGKIDYTTGANDSTQYSPAATFATRLADRVSLNLSAGVTISHFNQLTGSNSKTSFSGSVGLCYSGDLSRFCLNGSRRVGASSISGTSTVTSFGATYSLQLDPRSNIAANLSYARSRALAGFTGENSDYGYGSLSYNRTILERLSAVVTVSYSDSKNQFIDPRGNFSGTVGLRYRLGEL</sequence>
<evidence type="ECO:0000256" key="1">
    <source>
        <dbReference type="SAM" id="SignalP"/>
    </source>
</evidence>
<name>A0A9X1IT46_9SPHN</name>